<comment type="caution">
    <text evidence="2">The sequence shown here is derived from an EMBL/GenBank/DDBJ whole genome shotgun (WGS) entry which is preliminary data.</text>
</comment>
<dbReference type="Proteomes" id="UP001141806">
    <property type="component" value="Unassembled WGS sequence"/>
</dbReference>
<accession>A0A9Q0KS94</accession>
<keyword evidence="1" id="KW-0812">Transmembrane</keyword>
<keyword evidence="1" id="KW-1133">Transmembrane helix</keyword>
<name>A0A9Q0KS94_9MAGN</name>
<keyword evidence="3" id="KW-1185">Reference proteome</keyword>
<organism evidence="2 3">
    <name type="scientific">Protea cynaroides</name>
    <dbReference type="NCBI Taxonomy" id="273540"/>
    <lineage>
        <taxon>Eukaryota</taxon>
        <taxon>Viridiplantae</taxon>
        <taxon>Streptophyta</taxon>
        <taxon>Embryophyta</taxon>
        <taxon>Tracheophyta</taxon>
        <taxon>Spermatophyta</taxon>
        <taxon>Magnoliopsida</taxon>
        <taxon>Proteales</taxon>
        <taxon>Proteaceae</taxon>
        <taxon>Protea</taxon>
    </lineage>
</organism>
<proteinExistence type="predicted"/>
<dbReference type="AlphaFoldDB" id="A0A9Q0KS94"/>
<sequence>MRSHVFQIEYTAKACNNSGVWKMMLHNYGGQHSGPTEILLLEFLQHTRHAVEQLSLCGLQVWEPGYKSGNLIGLYVQWLKLVRHSLPCFNSPFFVSGFSALFYFLFFFSPSTFLEPKIMLFD</sequence>
<evidence type="ECO:0000256" key="1">
    <source>
        <dbReference type="SAM" id="Phobius"/>
    </source>
</evidence>
<gene>
    <name evidence="2" type="ORF">NE237_000852</name>
</gene>
<evidence type="ECO:0000313" key="3">
    <source>
        <dbReference type="Proteomes" id="UP001141806"/>
    </source>
</evidence>
<keyword evidence="1" id="KW-0472">Membrane</keyword>
<reference evidence="2" key="1">
    <citation type="journal article" date="2023" name="Plant J.">
        <title>The genome of the king protea, Protea cynaroides.</title>
        <authorList>
            <person name="Chang J."/>
            <person name="Duong T.A."/>
            <person name="Schoeman C."/>
            <person name="Ma X."/>
            <person name="Roodt D."/>
            <person name="Barker N."/>
            <person name="Li Z."/>
            <person name="Van de Peer Y."/>
            <person name="Mizrachi E."/>
        </authorList>
    </citation>
    <scope>NUCLEOTIDE SEQUENCE</scope>
    <source>
        <tissue evidence="2">Young leaves</tissue>
    </source>
</reference>
<evidence type="ECO:0000313" key="2">
    <source>
        <dbReference type="EMBL" id="KAJ4975746.1"/>
    </source>
</evidence>
<dbReference type="EMBL" id="JAMYWD010000003">
    <property type="protein sequence ID" value="KAJ4975746.1"/>
    <property type="molecule type" value="Genomic_DNA"/>
</dbReference>
<feature type="transmembrane region" description="Helical" evidence="1">
    <location>
        <begin position="93"/>
        <end position="114"/>
    </location>
</feature>
<protein>
    <submittedName>
        <fullName evidence="2">Uncharacterized protein</fullName>
    </submittedName>
</protein>